<comment type="similarity">
    <text evidence="7">Belongs to the adenylate kinase family. AK3 subfamily.</text>
</comment>
<feature type="binding site" evidence="7">
    <location>
        <begin position="122"/>
        <end position="127"/>
    </location>
    <ligand>
        <name>GTP</name>
        <dbReference type="ChEBI" id="CHEBI:37565"/>
    </ligand>
</feature>
<dbReference type="Proteomes" id="UP000807716">
    <property type="component" value="Unassembled WGS sequence"/>
</dbReference>
<comment type="subcellular location">
    <subcellularLocation>
        <location evidence="1 7">Mitochondrion matrix</location>
    </subcellularLocation>
</comment>
<feature type="binding site" evidence="7">
    <location>
        <begin position="248"/>
        <end position="249"/>
    </location>
    <ligand>
        <name>GTP</name>
        <dbReference type="ChEBI" id="CHEBI:37565"/>
    </ligand>
</feature>
<dbReference type="GO" id="GO:0005524">
    <property type="term" value="F:ATP binding"/>
    <property type="evidence" value="ECO:0007669"/>
    <property type="project" value="InterPro"/>
</dbReference>
<reference evidence="10" key="1">
    <citation type="journal article" date="2020" name="Fungal Divers.">
        <title>Resolving the Mortierellaceae phylogeny through synthesis of multi-gene phylogenetics and phylogenomics.</title>
        <authorList>
            <person name="Vandepol N."/>
            <person name="Liber J."/>
            <person name="Desiro A."/>
            <person name="Na H."/>
            <person name="Kennedy M."/>
            <person name="Barry K."/>
            <person name="Grigoriev I.V."/>
            <person name="Miller A.N."/>
            <person name="O'Donnell K."/>
            <person name="Stajich J.E."/>
            <person name="Bonito G."/>
        </authorList>
    </citation>
    <scope>NUCLEOTIDE SEQUENCE</scope>
    <source>
        <strain evidence="10">BC1065</strain>
    </source>
</reference>
<comment type="catalytic activity">
    <reaction evidence="7">
        <text>a ribonucleoside 5'-triphosphate + AMP = a ribonucleoside 5'-diphosphate + ADP</text>
        <dbReference type="Rhea" id="RHEA:13749"/>
        <dbReference type="ChEBI" id="CHEBI:57930"/>
        <dbReference type="ChEBI" id="CHEBI:61557"/>
        <dbReference type="ChEBI" id="CHEBI:456215"/>
        <dbReference type="ChEBI" id="CHEBI:456216"/>
        <dbReference type="EC" id="2.7.4.10"/>
    </reaction>
</comment>
<dbReference type="EC" id="2.7.4.10" evidence="7"/>
<organism evidence="10 11">
    <name type="scientific">Actinomortierella ambigua</name>
    <dbReference type="NCBI Taxonomy" id="1343610"/>
    <lineage>
        <taxon>Eukaryota</taxon>
        <taxon>Fungi</taxon>
        <taxon>Fungi incertae sedis</taxon>
        <taxon>Mucoromycota</taxon>
        <taxon>Mortierellomycotina</taxon>
        <taxon>Mortierellomycetes</taxon>
        <taxon>Mortierellales</taxon>
        <taxon>Mortierellaceae</taxon>
        <taxon>Actinomortierella</taxon>
    </lineage>
</organism>
<feature type="binding site" evidence="7">
    <location>
        <position position="143"/>
    </location>
    <ligand>
        <name>AMP</name>
        <dbReference type="ChEBI" id="CHEBI:456215"/>
    </ligand>
</feature>
<feature type="region of interest" description="Disordered" evidence="8">
    <location>
        <begin position="1"/>
        <end position="43"/>
    </location>
</feature>
<keyword evidence="11" id="KW-1185">Reference proteome</keyword>
<evidence type="ECO:0000256" key="1">
    <source>
        <dbReference type="ARBA" id="ARBA00004305"/>
    </source>
</evidence>
<dbReference type="CDD" id="cd01428">
    <property type="entry name" value="ADK"/>
    <property type="match status" value="1"/>
</dbReference>
<feature type="binding site" evidence="7">
    <location>
        <position position="239"/>
    </location>
    <ligand>
        <name>GTP</name>
        <dbReference type="ChEBI" id="CHEBI:37565"/>
    </ligand>
</feature>
<evidence type="ECO:0000256" key="5">
    <source>
        <dbReference type="ARBA" id="ARBA00023128"/>
    </source>
</evidence>
<dbReference type="InterPro" id="IPR000850">
    <property type="entry name" value="Adenylat/UMP-CMP_kin"/>
</dbReference>
<dbReference type="InterPro" id="IPR007862">
    <property type="entry name" value="Adenylate_kinase_lid-dom"/>
</dbReference>
<evidence type="ECO:0000256" key="8">
    <source>
        <dbReference type="SAM" id="MobiDB-lite"/>
    </source>
</evidence>
<feature type="binding site" evidence="7">
    <location>
        <position position="148"/>
    </location>
    <ligand>
        <name>AMP</name>
        <dbReference type="ChEBI" id="CHEBI:456215"/>
    </ligand>
</feature>
<feature type="binding site" evidence="7">
    <location>
        <position position="204"/>
    </location>
    <ligand>
        <name>AMP</name>
        <dbReference type="ChEBI" id="CHEBI:456215"/>
    </ligand>
</feature>
<dbReference type="InterPro" id="IPR006259">
    <property type="entry name" value="Adenyl_kin_sub"/>
</dbReference>
<protein>
    <recommendedName>
        <fullName evidence="7">GTP:AMP phosphotransferase, mitochondrial</fullName>
        <ecNumber evidence="7">2.7.4.10</ecNumber>
    </recommendedName>
    <alternativeName>
        <fullName evidence="7">Adenylate kinase 3</fullName>
        <shortName evidence="7">AK 3</shortName>
    </alternativeName>
</protein>
<dbReference type="InterPro" id="IPR027417">
    <property type="entry name" value="P-loop_NTPase"/>
</dbReference>
<comment type="domain">
    <text evidence="7">Consists of three domains, a large central CORE domain and two small peripheral domains, NMPbind and LID, which undergo movements during catalysis. The LID domain closes over the site of phosphoryl transfer upon GTP binding. Assembling and dissambling the active center during each catalytic cycle provides an effective means to prevent GTP hydrolysis.</text>
</comment>
<feature type="domain" description="Adenylate kinase active site lid" evidence="9">
    <location>
        <begin position="239"/>
        <end position="274"/>
    </location>
</feature>
<name>A0A9P6Q676_9FUNG</name>
<dbReference type="InterPro" id="IPR033690">
    <property type="entry name" value="Adenylat_kinase_CS"/>
</dbReference>
<evidence type="ECO:0000313" key="10">
    <source>
        <dbReference type="EMBL" id="KAG0259852.1"/>
    </source>
</evidence>
<evidence type="ECO:0000256" key="2">
    <source>
        <dbReference type="ARBA" id="ARBA00022679"/>
    </source>
</evidence>
<dbReference type="EMBL" id="JAAAJB010000269">
    <property type="protein sequence ID" value="KAG0259852.1"/>
    <property type="molecule type" value="Genomic_DNA"/>
</dbReference>
<dbReference type="GO" id="GO:0046033">
    <property type="term" value="P:AMP metabolic process"/>
    <property type="evidence" value="ECO:0007669"/>
    <property type="project" value="UniProtKB-UniRule"/>
</dbReference>
<keyword evidence="6 7" id="KW-0342">GTP-binding</keyword>
<dbReference type="InterPro" id="IPR036193">
    <property type="entry name" value="ADK_active_lid_dom_sf"/>
</dbReference>
<evidence type="ECO:0000259" key="9">
    <source>
        <dbReference type="Pfam" id="PF05191"/>
    </source>
</evidence>
<dbReference type="Pfam" id="PF05191">
    <property type="entry name" value="ADK_lid"/>
    <property type="match status" value="1"/>
</dbReference>
<evidence type="ECO:0000256" key="7">
    <source>
        <dbReference type="HAMAP-Rule" id="MF_03169"/>
    </source>
</evidence>
<dbReference type="GO" id="GO:0046899">
    <property type="term" value="F:nucleoside triphosphate adenylate kinase activity"/>
    <property type="evidence" value="ECO:0007669"/>
    <property type="project" value="UniProtKB-UniRule"/>
</dbReference>
<feature type="binding site" evidence="7">
    <location>
        <position position="283"/>
    </location>
    <ligand>
        <name>AMP</name>
        <dbReference type="ChEBI" id="CHEBI:456215"/>
    </ligand>
</feature>
<evidence type="ECO:0000256" key="4">
    <source>
        <dbReference type="ARBA" id="ARBA00022777"/>
    </source>
</evidence>
<feature type="compositionally biased region" description="Polar residues" evidence="8">
    <location>
        <begin position="78"/>
        <end position="87"/>
    </location>
</feature>
<dbReference type="FunFam" id="3.40.50.300:FF:000106">
    <property type="entry name" value="Adenylate kinase mitochondrial"/>
    <property type="match status" value="1"/>
</dbReference>
<comment type="caution">
    <text evidence="7">Lacks conserved residue(s) required for the propagation of feature annotation.</text>
</comment>
<sequence>MNVLSIGRVGSRTTSQSLRRQRSTTLTSNASATSTFSPDASPRSAAISLTAARRFLHAKHGGNTLPPSTSPSLIKPSQLRTSMHTPVSSSARSLFNSSATLKMARPVEGQPPLRLLLIGSPGAGKGTQSTRIQDDFEVNTISSGDLLRRNIAMNTEVGQIAAKQMKNGAFVSDTVMVKLIDSELHKLGAQQHWLLDGFPRTMSQAKSLDDMLVKVQQPLNLVIHLNVPEEVILQRIMDRWVHIPSGRVYNMTYNPPKVPGLDDITGEKLERRPDDNPETFKIRLQKHHESTEPLLDYYRQKQILITLSGNTSDEIYPQIHDLLVSRFVPDVEDATTVEEPRRIQQE</sequence>
<feature type="compositionally biased region" description="Low complexity" evidence="8">
    <location>
        <begin position="11"/>
        <end position="37"/>
    </location>
</feature>
<dbReference type="HAMAP" id="MF_00235">
    <property type="entry name" value="Adenylate_kinase_Adk"/>
    <property type="match status" value="1"/>
</dbReference>
<feature type="region of interest" description="NMPbind" evidence="7">
    <location>
        <begin position="142"/>
        <end position="171"/>
    </location>
</feature>
<dbReference type="InterPro" id="IPR028586">
    <property type="entry name" value="AK3/Ak4_mitochondrial"/>
</dbReference>
<dbReference type="GO" id="GO:0005759">
    <property type="term" value="C:mitochondrial matrix"/>
    <property type="evidence" value="ECO:0007669"/>
    <property type="project" value="UniProtKB-SubCell"/>
</dbReference>
<dbReference type="OrthoDB" id="439792at2759"/>
<dbReference type="SUPFAM" id="SSF52540">
    <property type="entry name" value="P-loop containing nucleoside triphosphate hydrolases"/>
    <property type="match status" value="1"/>
</dbReference>
<keyword evidence="5 7" id="KW-0496">Mitochondrion</keyword>
<dbReference type="GO" id="GO:0046039">
    <property type="term" value="P:GTP metabolic process"/>
    <property type="evidence" value="ECO:0007669"/>
    <property type="project" value="UniProtKB-UniRule"/>
</dbReference>
<gene>
    <name evidence="7" type="primary">ADK2</name>
    <name evidence="10" type="ORF">DFQ27_003841</name>
</gene>
<dbReference type="NCBIfam" id="NF001381">
    <property type="entry name" value="PRK00279.1-3"/>
    <property type="match status" value="1"/>
</dbReference>
<feature type="region of interest" description="LID" evidence="7">
    <location>
        <begin position="238"/>
        <end position="275"/>
    </location>
</feature>
<dbReference type="HAMAP" id="MF_03169">
    <property type="entry name" value="Adenylate_kinase_AK3"/>
    <property type="match status" value="1"/>
</dbReference>
<dbReference type="NCBIfam" id="TIGR01351">
    <property type="entry name" value="adk"/>
    <property type="match status" value="1"/>
</dbReference>
<comment type="function">
    <text evidence="7">Involved in maintaining the homeostasis of cellular nucleotides by catalyzing the interconversion of nucleoside phosphates. Has GTP:AMP phosphotransferase and ITP:AMP phosphotransferase activities.</text>
</comment>
<dbReference type="SUPFAM" id="SSF57774">
    <property type="entry name" value="Microbial and mitochondrial ADK, insert 'zinc finger' domain"/>
    <property type="match status" value="1"/>
</dbReference>
<comment type="caution">
    <text evidence="10">The sequence shown here is derived from an EMBL/GenBank/DDBJ whole genome shotgun (WGS) entry which is preliminary data.</text>
</comment>
<dbReference type="PROSITE" id="PS00113">
    <property type="entry name" value="ADENYLATE_KINASE"/>
    <property type="match status" value="1"/>
</dbReference>
<feature type="region of interest" description="Disordered" evidence="8">
    <location>
        <begin position="59"/>
        <end position="92"/>
    </location>
</feature>
<dbReference type="GO" id="GO:0005525">
    <property type="term" value="F:GTP binding"/>
    <property type="evidence" value="ECO:0007669"/>
    <property type="project" value="UniProtKB-KW"/>
</dbReference>
<evidence type="ECO:0000256" key="6">
    <source>
        <dbReference type="ARBA" id="ARBA00023134"/>
    </source>
</evidence>
<evidence type="ECO:0000256" key="3">
    <source>
        <dbReference type="ARBA" id="ARBA00022741"/>
    </source>
</evidence>
<accession>A0A9P6Q676</accession>
<evidence type="ECO:0000313" key="11">
    <source>
        <dbReference type="Proteomes" id="UP000807716"/>
    </source>
</evidence>
<dbReference type="GO" id="GO:0006172">
    <property type="term" value="P:ADP biosynthetic process"/>
    <property type="evidence" value="ECO:0007669"/>
    <property type="project" value="UniProtKB-UniRule"/>
</dbReference>
<keyword evidence="2 7" id="KW-0808">Transferase</keyword>
<proteinExistence type="inferred from homology"/>
<dbReference type="GO" id="GO:0004017">
    <property type="term" value="F:AMP kinase activity"/>
    <property type="evidence" value="ECO:0007669"/>
    <property type="project" value="InterPro"/>
</dbReference>
<dbReference type="GO" id="GO:0046041">
    <property type="term" value="P:ITP metabolic process"/>
    <property type="evidence" value="ECO:0007669"/>
    <property type="project" value="UniProtKB-UniRule"/>
</dbReference>
<feature type="binding site" evidence="7">
    <location>
        <begin position="197"/>
        <end position="200"/>
    </location>
    <ligand>
        <name>AMP</name>
        <dbReference type="ChEBI" id="CHEBI:456215"/>
    </ligand>
</feature>
<feature type="binding site" evidence="7">
    <location>
        <position position="312"/>
    </location>
    <ligand>
        <name>GTP</name>
        <dbReference type="ChEBI" id="CHEBI:37565"/>
    </ligand>
</feature>
<feature type="binding site" evidence="7">
    <location>
        <position position="272"/>
    </location>
    <ligand>
        <name>AMP</name>
        <dbReference type="ChEBI" id="CHEBI:456215"/>
    </ligand>
</feature>
<keyword evidence="4 7" id="KW-0418">Kinase</keyword>
<dbReference type="Pfam" id="PF00406">
    <property type="entry name" value="ADK"/>
    <property type="match status" value="1"/>
</dbReference>
<dbReference type="AlphaFoldDB" id="A0A9P6Q676"/>
<dbReference type="Gene3D" id="3.40.50.300">
    <property type="entry name" value="P-loop containing nucleotide triphosphate hydrolases"/>
    <property type="match status" value="1"/>
</dbReference>
<dbReference type="PRINTS" id="PR00094">
    <property type="entry name" value="ADENYLTKNASE"/>
</dbReference>
<keyword evidence="3 7" id="KW-0547">Nucleotide-binding</keyword>
<dbReference type="PANTHER" id="PTHR23359">
    <property type="entry name" value="NUCLEOTIDE KINASE"/>
    <property type="match status" value="1"/>
</dbReference>
<comment type="subunit">
    <text evidence="7">Monomer.</text>
</comment>